<dbReference type="AlphaFoldDB" id="Q1GTR7"/>
<dbReference type="InterPro" id="IPR013786">
    <property type="entry name" value="AcylCoA_DH/ox_N"/>
</dbReference>
<dbReference type="GO" id="GO:0003995">
    <property type="term" value="F:acyl-CoA dehydrogenase activity"/>
    <property type="evidence" value="ECO:0007669"/>
    <property type="project" value="InterPro"/>
</dbReference>
<name>Q1GTR7_SPHAL</name>
<dbReference type="InterPro" id="IPR052161">
    <property type="entry name" value="Mycobact_Acyl-CoA_DH"/>
</dbReference>
<dbReference type="Pfam" id="PF02770">
    <property type="entry name" value="Acyl-CoA_dh_M"/>
    <property type="match status" value="1"/>
</dbReference>
<keyword evidence="1" id="KW-0560">Oxidoreductase</keyword>
<evidence type="ECO:0000259" key="2">
    <source>
        <dbReference type="Pfam" id="PF02770"/>
    </source>
</evidence>
<dbReference type="STRING" id="317655.Sala_1240"/>
<reference evidence="4 5" key="1">
    <citation type="journal article" date="2009" name="Proc. Natl. Acad. Sci. U.S.A.">
        <title>The genomic basis of trophic strategy in marine bacteria.</title>
        <authorList>
            <person name="Lauro F.M."/>
            <person name="McDougald D."/>
            <person name="Thomas T."/>
            <person name="Williams T.J."/>
            <person name="Egan S."/>
            <person name="Rice S."/>
            <person name="DeMaere M.Z."/>
            <person name="Ting L."/>
            <person name="Ertan H."/>
            <person name="Johnson J."/>
            <person name="Ferriera S."/>
            <person name="Lapidus A."/>
            <person name="Anderson I."/>
            <person name="Kyrpides N."/>
            <person name="Munk A.C."/>
            <person name="Detter C."/>
            <person name="Han C.S."/>
            <person name="Brown M.V."/>
            <person name="Robb F.T."/>
            <person name="Kjelleberg S."/>
            <person name="Cavicchioli R."/>
        </authorList>
    </citation>
    <scope>NUCLEOTIDE SEQUENCE [LARGE SCALE GENOMIC DNA]</scope>
    <source>
        <strain evidence="5">DSM 13593 / LMG 18877 / RB2256</strain>
    </source>
</reference>
<dbReference type="HOGENOM" id="CLU_427520_0_0_5"/>
<keyword evidence="5" id="KW-1185">Reference proteome</keyword>
<dbReference type="Gene3D" id="2.40.110.10">
    <property type="entry name" value="Butyryl-CoA Dehydrogenase, subunit A, domain 2"/>
    <property type="match status" value="1"/>
</dbReference>
<dbReference type="Gene3D" id="1.10.540.10">
    <property type="entry name" value="Acyl-CoA dehydrogenase/oxidase, N-terminal domain"/>
    <property type="match status" value="1"/>
</dbReference>
<evidence type="ECO:0000313" key="4">
    <source>
        <dbReference type="EMBL" id="ABF52955.1"/>
    </source>
</evidence>
<sequence>MDDRLIGRAQFQNIAHPAVLRLAQQSLRQPQRARRVADDPLGNGDRAIEQLRIGHHIGNQTIFLCLSRVKAVAGQEQLGRARIAEHLLQQPRSAVAGNDTDLDEAARELRAFRCNANVAGAGEVAAKADRMAVDRGDHRHFAIHQRADHRLYAFAIIGSRRIGLIEHADSGALLHSFEVSAGAERLAAAGQDHRADAAIVAEGAERVDDVLAIVMRADRIHAFGLDHRQDRDLAPPLDTQKLAHRQLSFAAPGKLLHGWRDMQGFALYPFDPPGDVAALRAELRAWLAANQPRGDVVARANCWASFDTDFSRKLGAAGYVGMTLPPRFGGGGRHPLERYVVIEELLAAGAPVGAHWIADRQTGPLILRYGSEEQCQRYLPGIARGELYACIGLSEPGAGSDLAAVRTTARETAEGWRINGQKIWTTGAHFSHIMLALVRTEAGSERNAGLSQLLIDLDTPGITIRPIIDMADHHDFNEVFFDDVLVPHGALVGERGQGWRQVTAELGLERSGPERYLSSHALLAALIDAAGVDPDPAVIALIGELVAEMWTLRQLSMSTAAKLAAGEDPMVEASVVKELGNAFEQDMPRRVQAIVECPWDDPSDLGRLLRALLIASPSFSLRGGTREVIRGIIARGLGLR</sequence>
<dbReference type="Gene3D" id="1.20.140.10">
    <property type="entry name" value="Butyryl-CoA Dehydrogenase, subunit A, domain 3"/>
    <property type="match status" value="1"/>
</dbReference>
<dbReference type="PANTHER" id="PTHR43292">
    <property type="entry name" value="ACYL-COA DEHYDROGENASE"/>
    <property type="match status" value="1"/>
</dbReference>
<evidence type="ECO:0000313" key="5">
    <source>
        <dbReference type="Proteomes" id="UP000006578"/>
    </source>
</evidence>
<dbReference type="InterPro" id="IPR037069">
    <property type="entry name" value="AcylCoA_DH/ox_N_sf"/>
</dbReference>
<dbReference type="eggNOG" id="COG1960">
    <property type="taxonomic scope" value="Bacteria"/>
</dbReference>
<organism evidence="4 5">
    <name type="scientific">Sphingopyxis alaskensis (strain DSM 13593 / LMG 18877 / RB2256)</name>
    <name type="common">Sphingomonas alaskensis</name>
    <dbReference type="NCBI Taxonomy" id="317655"/>
    <lineage>
        <taxon>Bacteria</taxon>
        <taxon>Pseudomonadati</taxon>
        <taxon>Pseudomonadota</taxon>
        <taxon>Alphaproteobacteria</taxon>
        <taxon>Sphingomonadales</taxon>
        <taxon>Sphingomonadaceae</taxon>
        <taxon>Sphingopyxis</taxon>
    </lineage>
</organism>
<dbReference type="PANTHER" id="PTHR43292:SF4">
    <property type="entry name" value="ACYL-COA DEHYDROGENASE FADE34"/>
    <property type="match status" value="1"/>
</dbReference>
<dbReference type="EMBL" id="CP000356">
    <property type="protein sequence ID" value="ABF52955.1"/>
    <property type="molecule type" value="Genomic_DNA"/>
</dbReference>
<dbReference type="GO" id="GO:0050660">
    <property type="term" value="F:flavin adenine dinucleotide binding"/>
    <property type="evidence" value="ECO:0007669"/>
    <property type="project" value="InterPro"/>
</dbReference>
<evidence type="ECO:0000256" key="1">
    <source>
        <dbReference type="ARBA" id="ARBA00023002"/>
    </source>
</evidence>
<protein>
    <submittedName>
        <fullName evidence="4">Acyl-CoA dehydrogenase-like protein</fullName>
    </submittedName>
</protein>
<accession>Q1GTR7</accession>
<dbReference type="InterPro" id="IPR006089">
    <property type="entry name" value="Acyl-CoA_DH_CS"/>
</dbReference>
<dbReference type="KEGG" id="sal:Sala_1240"/>
<dbReference type="SUPFAM" id="SSF56645">
    <property type="entry name" value="Acyl-CoA dehydrogenase NM domain-like"/>
    <property type="match status" value="1"/>
</dbReference>
<dbReference type="InterPro" id="IPR006091">
    <property type="entry name" value="Acyl-CoA_Oxase/DH_mid-dom"/>
</dbReference>
<dbReference type="GO" id="GO:0005886">
    <property type="term" value="C:plasma membrane"/>
    <property type="evidence" value="ECO:0007669"/>
    <property type="project" value="TreeGrafter"/>
</dbReference>
<proteinExistence type="predicted"/>
<dbReference type="Pfam" id="PF02771">
    <property type="entry name" value="Acyl-CoA_dh_N"/>
    <property type="match status" value="1"/>
</dbReference>
<feature type="domain" description="Acyl-CoA oxidase/dehydrogenase middle" evidence="2">
    <location>
        <begin position="390"/>
        <end position="484"/>
    </location>
</feature>
<dbReference type="Proteomes" id="UP000006578">
    <property type="component" value="Chromosome"/>
</dbReference>
<gene>
    <name evidence="4" type="ordered locus">Sala_1240</name>
</gene>
<feature type="domain" description="Acyl-CoA dehydrogenase/oxidase N-terminal" evidence="3">
    <location>
        <begin position="278"/>
        <end position="386"/>
    </location>
</feature>
<evidence type="ECO:0000259" key="3">
    <source>
        <dbReference type="Pfam" id="PF02771"/>
    </source>
</evidence>
<dbReference type="PROSITE" id="PS00072">
    <property type="entry name" value="ACYL_COA_DH_1"/>
    <property type="match status" value="1"/>
</dbReference>
<dbReference type="InterPro" id="IPR046373">
    <property type="entry name" value="Acyl-CoA_Oxase/DH_mid-dom_sf"/>
</dbReference>
<dbReference type="InterPro" id="IPR009100">
    <property type="entry name" value="AcylCoA_DH/oxidase_NM_dom_sf"/>
</dbReference>